<organism evidence="2 3">
    <name type="scientific">Zymoseptoria tritici ST99CH_1A5</name>
    <dbReference type="NCBI Taxonomy" id="1276529"/>
    <lineage>
        <taxon>Eukaryota</taxon>
        <taxon>Fungi</taxon>
        <taxon>Dikarya</taxon>
        <taxon>Ascomycota</taxon>
        <taxon>Pezizomycotina</taxon>
        <taxon>Dothideomycetes</taxon>
        <taxon>Dothideomycetidae</taxon>
        <taxon>Mycosphaerellales</taxon>
        <taxon>Mycosphaerellaceae</taxon>
        <taxon>Zymoseptoria</taxon>
    </lineage>
</organism>
<accession>A0A1Y6M355</accession>
<evidence type="ECO:0000313" key="2">
    <source>
        <dbReference type="EMBL" id="SMY30319.1"/>
    </source>
</evidence>
<name>A0A1Y6M355_ZYMTR</name>
<dbReference type="EMBL" id="LT882692">
    <property type="protein sequence ID" value="SMY30319.1"/>
    <property type="molecule type" value="Genomic_DNA"/>
</dbReference>
<dbReference type="AlphaFoldDB" id="A0A1Y6M355"/>
<evidence type="ECO:0000256" key="1">
    <source>
        <dbReference type="SAM" id="MobiDB-lite"/>
    </source>
</evidence>
<evidence type="ECO:0000313" key="3">
    <source>
        <dbReference type="Proteomes" id="UP000215453"/>
    </source>
</evidence>
<proteinExistence type="predicted"/>
<feature type="compositionally biased region" description="Basic and acidic residues" evidence="1">
    <location>
        <begin position="39"/>
        <end position="52"/>
    </location>
</feature>
<sequence length="157" mass="17614">MPDSPEDALKNIITDLFEDVGEMLDMREIVTLDGYGVEREREGEKGVERGGDRQGQQEQAQVCARYDVETAEIKSIIKIRDVDVNVIGRKYRSRDKTSFAGEFEINGKATNSIIRATHDALEGQEEALEFGGNRHLRQVYVHRAGLEEFLGPGPGFD</sequence>
<reference evidence="2 3" key="1">
    <citation type="submission" date="2016-10" db="EMBL/GenBank/DDBJ databases">
        <authorList>
            <person name="Varghese N."/>
        </authorList>
    </citation>
    <scope>NUCLEOTIDE SEQUENCE [LARGE SCALE GENOMIC DNA]</scope>
</reference>
<dbReference type="Proteomes" id="UP000215453">
    <property type="component" value="Chromosome 17"/>
</dbReference>
<protein>
    <submittedName>
        <fullName evidence="2">Uncharacterized protein</fullName>
    </submittedName>
</protein>
<feature type="region of interest" description="Disordered" evidence="1">
    <location>
        <begin position="39"/>
        <end position="58"/>
    </location>
</feature>
<gene>
    <name evidence="2" type="ORF">ZT1A5_G11770</name>
</gene>